<organism evidence="2 3">
    <name type="scientific">Teredinibacter turnerae (strain ATCC 39867 / T7901)</name>
    <dbReference type="NCBI Taxonomy" id="377629"/>
    <lineage>
        <taxon>Bacteria</taxon>
        <taxon>Pseudomonadati</taxon>
        <taxon>Pseudomonadota</taxon>
        <taxon>Gammaproteobacteria</taxon>
        <taxon>Cellvibrionales</taxon>
        <taxon>Cellvibrionaceae</taxon>
        <taxon>Teredinibacter</taxon>
    </lineage>
</organism>
<accession>C5BM74</accession>
<keyword evidence="3" id="KW-1185">Reference proteome</keyword>
<evidence type="ECO:0000313" key="3">
    <source>
        <dbReference type="Proteomes" id="UP000009080"/>
    </source>
</evidence>
<dbReference type="Proteomes" id="UP000009080">
    <property type="component" value="Chromosome"/>
</dbReference>
<dbReference type="eggNOG" id="ENOG5031FM1">
    <property type="taxonomic scope" value="Bacteria"/>
</dbReference>
<reference evidence="2 3" key="1">
    <citation type="journal article" date="2009" name="PLoS ONE">
        <title>The complete genome of Teredinibacter turnerae T7901: an intracellular endosymbiont of marine wood-boring bivalves (shipworms).</title>
        <authorList>
            <person name="Yang J.C."/>
            <person name="Madupu R."/>
            <person name="Durkin A.S."/>
            <person name="Ekborg N.A."/>
            <person name="Pedamallu C.S."/>
            <person name="Hostetler J.B."/>
            <person name="Radune D."/>
            <person name="Toms B.S."/>
            <person name="Henrissat B."/>
            <person name="Coutinho P.M."/>
            <person name="Schwarz S."/>
            <person name="Field L."/>
            <person name="Trindade-Silva A.E."/>
            <person name="Soares C.A.G."/>
            <person name="Elshahawi S."/>
            <person name="Hanora A."/>
            <person name="Schmidt E.W."/>
            <person name="Haygood M.G."/>
            <person name="Posfai J."/>
            <person name="Benner J."/>
            <person name="Madinger C."/>
            <person name="Nove J."/>
            <person name="Anton B."/>
            <person name="Chaudhary K."/>
            <person name="Foster J."/>
            <person name="Holman A."/>
            <person name="Kumar S."/>
            <person name="Lessard P.A."/>
            <person name="Luyten Y.A."/>
            <person name="Slatko B."/>
            <person name="Wood N."/>
            <person name="Wu B."/>
            <person name="Teplitski M."/>
            <person name="Mougous J.D."/>
            <person name="Ward N."/>
            <person name="Eisen J.A."/>
            <person name="Badger J.H."/>
            <person name="Distel D.L."/>
        </authorList>
    </citation>
    <scope>NUCLEOTIDE SEQUENCE [LARGE SCALE GENOMIC DNA]</scope>
    <source>
        <strain evidence="3">ATCC 39867 / T7901</strain>
    </source>
</reference>
<dbReference type="AlphaFoldDB" id="C5BM74"/>
<dbReference type="KEGG" id="ttu:TERTU_0334"/>
<feature type="region of interest" description="Disordered" evidence="1">
    <location>
        <begin position="29"/>
        <end position="58"/>
    </location>
</feature>
<evidence type="ECO:0000313" key="2">
    <source>
        <dbReference type="EMBL" id="ACR11007.1"/>
    </source>
</evidence>
<gene>
    <name evidence="2" type="ordered locus">TERTU_0334</name>
</gene>
<evidence type="ECO:0000256" key="1">
    <source>
        <dbReference type="SAM" id="MobiDB-lite"/>
    </source>
</evidence>
<name>C5BM74_TERTT</name>
<protein>
    <submittedName>
        <fullName evidence="2">Uncharacterized protein</fullName>
    </submittedName>
</protein>
<dbReference type="EMBL" id="CP001614">
    <property type="protein sequence ID" value="ACR11007.1"/>
    <property type="molecule type" value="Genomic_DNA"/>
</dbReference>
<sequence>MKAYMSESVKAMMGDREASRKLRDAFRASKKDGNPHTINFNGKDIAVSSRPISQVSGH</sequence>
<dbReference type="HOGENOM" id="CLU_2977750_0_0_6"/>
<dbReference type="STRING" id="377629.TERTU_0334"/>
<proteinExistence type="predicted"/>